<dbReference type="OrthoDB" id="673991at2"/>
<dbReference type="Proteomes" id="UP000184240">
    <property type="component" value="Unassembled WGS sequence"/>
</dbReference>
<proteinExistence type="predicted"/>
<reference evidence="3" key="1">
    <citation type="submission" date="2016-11" db="EMBL/GenBank/DDBJ databases">
        <authorList>
            <person name="Jaros S."/>
            <person name="Januszkiewicz K."/>
            <person name="Wedrychowicz H."/>
        </authorList>
    </citation>
    <scope>NUCLEOTIDE SEQUENCE [LARGE SCALE GENOMIC DNA]</scope>
    <source>
        <strain evidence="3">DSM 19859</strain>
    </source>
</reference>
<keyword evidence="1" id="KW-0812">Transmembrane</keyword>
<evidence type="ECO:0008006" key="6">
    <source>
        <dbReference type="Google" id="ProtNLM"/>
    </source>
</evidence>
<reference evidence="2 5" key="3">
    <citation type="submission" date="2018-07" db="EMBL/GenBank/DDBJ databases">
        <title>Leeuwenhoekiella genomics.</title>
        <authorList>
            <person name="Tahon G."/>
            <person name="Willems A."/>
        </authorList>
    </citation>
    <scope>NUCLEOTIDE SEQUENCE [LARGE SCALE GENOMIC DNA]</scope>
    <source>
        <strain evidence="2 5">LMG 24856</strain>
    </source>
</reference>
<sequence>MNIVSLFLITLASTTVMTLFSYGFSCLVHQNLVEPYWLNRLLFKREGWRSPYGWITHYITGIGFLYLIDLLRNYFSFPQYLEILIFGGLEGGLGILMWILLFWFSKPSETFDRQRYYLNLLIAHIFFAATALALL</sequence>
<keyword evidence="1" id="KW-1133">Transmembrane helix</keyword>
<accession>A0A1M5YAJ6</accession>
<feature type="transmembrane region" description="Helical" evidence="1">
    <location>
        <begin position="116"/>
        <end position="134"/>
    </location>
</feature>
<name>A0A1M5YAJ6_9FLAO</name>
<dbReference type="STRING" id="573501.SAMN04487999_2056"/>
<organism evidence="3 4">
    <name type="scientific">Leeuwenhoekiella palythoae</name>
    <dbReference type="NCBI Taxonomy" id="573501"/>
    <lineage>
        <taxon>Bacteria</taxon>
        <taxon>Pseudomonadati</taxon>
        <taxon>Bacteroidota</taxon>
        <taxon>Flavobacteriia</taxon>
        <taxon>Flavobacteriales</taxon>
        <taxon>Flavobacteriaceae</taxon>
        <taxon>Leeuwenhoekiella</taxon>
    </lineage>
</organism>
<evidence type="ECO:0000256" key="1">
    <source>
        <dbReference type="SAM" id="Phobius"/>
    </source>
</evidence>
<reference evidence="4" key="2">
    <citation type="submission" date="2016-11" db="EMBL/GenBank/DDBJ databases">
        <authorList>
            <person name="Varghese N."/>
            <person name="Submissions S."/>
        </authorList>
    </citation>
    <scope>NUCLEOTIDE SEQUENCE [LARGE SCALE GENOMIC DNA]</scope>
    <source>
        <strain evidence="4">DSM 19859</strain>
    </source>
</reference>
<dbReference type="EMBL" id="FQXT01000003">
    <property type="protein sequence ID" value="SHI08939.1"/>
    <property type="molecule type" value="Genomic_DNA"/>
</dbReference>
<dbReference type="RefSeq" id="WP_072982744.1">
    <property type="nucleotide sequence ID" value="NZ_FQXT01000003.1"/>
</dbReference>
<evidence type="ECO:0000313" key="4">
    <source>
        <dbReference type="Proteomes" id="UP000184240"/>
    </source>
</evidence>
<keyword evidence="1" id="KW-0472">Membrane</keyword>
<dbReference type="EMBL" id="QOVN01000002">
    <property type="protein sequence ID" value="RXG30597.1"/>
    <property type="molecule type" value="Genomic_DNA"/>
</dbReference>
<keyword evidence="5" id="KW-1185">Reference proteome</keyword>
<dbReference type="AlphaFoldDB" id="A0A1M5YAJ6"/>
<evidence type="ECO:0000313" key="3">
    <source>
        <dbReference type="EMBL" id="SHI08939.1"/>
    </source>
</evidence>
<gene>
    <name evidence="2" type="ORF">DSM01_1348</name>
    <name evidence="3" type="ORF">SAMN04487999_2056</name>
</gene>
<evidence type="ECO:0000313" key="5">
    <source>
        <dbReference type="Proteomes" id="UP000290037"/>
    </source>
</evidence>
<dbReference type="Proteomes" id="UP000290037">
    <property type="component" value="Unassembled WGS sequence"/>
</dbReference>
<feature type="transmembrane region" description="Helical" evidence="1">
    <location>
        <begin position="54"/>
        <end position="71"/>
    </location>
</feature>
<evidence type="ECO:0000313" key="2">
    <source>
        <dbReference type="EMBL" id="RXG30597.1"/>
    </source>
</evidence>
<protein>
    <recommendedName>
        <fullName evidence="6">DUF2938 domain-containing protein</fullName>
    </recommendedName>
</protein>
<feature type="transmembrane region" description="Helical" evidence="1">
    <location>
        <begin position="83"/>
        <end position="104"/>
    </location>
</feature>